<dbReference type="PROSITE" id="PS00141">
    <property type="entry name" value="ASP_PROTEASE"/>
    <property type="match status" value="1"/>
</dbReference>
<feature type="region of interest" description="Disordered" evidence="2">
    <location>
        <begin position="258"/>
        <end position="277"/>
    </location>
</feature>
<organism evidence="3 4">
    <name type="scientific">Rhizopus microsporus</name>
    <dbReference type="NCBI Taxonomy" id="58291"/>
    <lineage>
        <taxon>Eukaryota</taxon>
        <taxon>Fungi</taxon>
        <taxon>Fungi incertae sedis</taxon>
        <taxon>Mucoromycota</taxon>
        <taxon>Mucoromycotina</taxon>
        <taxon>Mucoromycetes</taxon>
        <taxon>Mucorales</taxon>
        <taxon>Mucorineae</taxon>
        <taxon>Rhizopodaceae</taxon>
        <taxon>Rhizopus</taxon>
    </lineage>
</organism>
<reference evidence="3 4" key="1">
    <citation type="journal article" date="2016" name="Proc. Natl. Acad. Sci. U.S.A.">
        <title>Lipid metabolic changes in an early divergent fungus govern the establishment of a mutualistic symbiosis with endobacteria.</title>
        <authorList>
            <person name="Lastovetsky O.A."/>
            <person name="Gaspar M.L."/>
            <person name="Mondo S.J."/>
            <person name="LaButti K.M."/>
            <person name="Sandor L."/>
            <person name="Grigoriev I.V."/>
            <person name="Henry S.A."/>
            <person name="Pawlowska T.E."/>
        </authorList>
    </citation>
    <scope>NUCLEOTIDE SEQUENCE [LARGE SCALE GENOMIC DNA]</scope>
    <source>
        <strain evidence="3 4">ATCC 11559</strain>
    </source>
</reference>
<evidence type="ECO:0000313" key="4">
    <source>
        <dbReference type="Proteomes" id="UP000242381"/>
    </source>
</evidence>
<dbReference type="GO" id="GO:0004190">
    <property type="term" value="F:aspartic-type endopeptidase activity"/>
    <property type="evidence" value="ECO:0007669"/>
    <property type="project" value="UniProtKB-KW"/>
</dbReference>
<dbReference type="VEuPathDB" id="FungiDB:BCV72DRAFT_251481"/>
<dbReference type="EMBL" id="KV921330">
    <property type="protein sequence ID" value="ORE18433.1"/>
    <property type="molecule type" value="Genomic_DNA"/>
</dbReference>
<name>A0A1X0S2A7_RHIZD</name>
<dbReference type="GO" id="GO:0006508">
    <property type="term" value="P:proteolysis"/>
    <property type="evidence" value="ECO:0007669"/>
    <property type="project" value="InterPro"/>
</dbReference>
<evidence type="ECO:0000256" key="2">
    <source>
        <dbReference type="SAM" id="MobiDB-lite"/>
    </source>
</evidence>
<protein>
    <submittedName>
        <fullName evidence="3">Uncharacterized protein</fullName>
    </submittedName>
</protein>
<proteinExistence type="predicted"/>
<dbReference type="InterPro" id="IPR001969">
    <property type="entry name" value="Aspartic_peptidase_AS"/>
</dbReference>
<dbReference type="AlphaFoldDB" id="A0A1X0S2A7"/>
<evidence type="ECO:0000256" key="1">
    <source>
        <dbReference type="ARBA" id="ARBA00022750"/>
    </source>
</evidence>
<gene>
    <name evidence="3" type="ORF">BCV71DRAFT_285351</name>
</gene>
<keyword evidence="1" id="KW-0645">Protease</keyword>
<dbReference type="Proteomes" id="UP000242381">
    <property type="component" value="Unassembled WGS sequence"/>
</dbReference>
<accession>A0A1X0S2A7</accession>
<dbReference type="InterPro" id="IPR021109">
    <property type="entry name" value="Peptidase_aspartic_dom_sf"/>
</dbReference>
<evidence type="ECO:0000313" key="3">
    <source>
        <dbReference type="EMBL" id="ORE18433.1"/>
    </source>
</evidence>
<dbReference type="OMA" id="IEHINTM"/>
<sequence>MHFSDNTEIMETGAQSMVTSELSNGESTDAIEDFRLTLKNLIQKLARGIALNAPSDELKVHQGEATRIKNCILFLMKQNLFLVCKIKIKTYTAQDVAQELDQMDQLLSLKMVASESVEAFTGRFQCTFCAAKWDDDMRTTTIFKRTLPAFLRQEISRSLLNLSRDQQDTVNKVTTKVRMIMLSNISQNDTSTTKSVPSFSFTASSGASRHNSRMPNVSFTPGTTKNKFQCAVHGLANHPTEKCKRYKYFLTNHAHPSGTSTAPAATPTGSGTASPSSGSNICFHCTGNISWSREHAAVCPHDKSNLRPARAICSARLVSAFSSSAPAPTRATAPTVETNQLPDSNGMMDINDNGFPVDYNCKSHNTLVNKTQKDVLNNTNLSLIVPITIEHINTMALVDSGSSFSAIDINFVNKHNIK</sequence>
<dbReference type="Gene3D" id="2.40.70.10">
    <property type="entry name" value="Acid Proteases"/>
    <property type="match status" value="1"/>
</dbReference>
<keyword evidence="1" id="KW-0064">Aspartyl protease</keyword>
<keyword evidence="1" id="KW-0378">Hydrolase</keyword>